<name>A0A1W0E5S3_9MICR</name>
<keyword evidence="1" id="KW-0472">Membrane</keyword>
<evidence type="ECO:0000313" key="2">
    <source>
        <dbReference type="EMBL" id="OQS54603.1"/>
    </source>
</evidence>
<accession>A0A1W0E5S3</accession>
<evidence type="ECO:0000256" key="1">
    <source>
        <dbReference type="SAM" id="Phobius"/>
    </source>
</evidence>
<dbReference type="EMBL" id="MNPJ01000019">
    <property type="protein sequence ID" value="OQS54603.1"/>
    <property type="molecule type" value="Genomic_DNA"/>
</dbReference>
<sequence length="143" mass="17267">MKKYIDKFFSALPFAFILYHVIASTYSFNHIKVLAKISANYLLSMILKRLFVRQRRTKNFKFEEWSIPDKLTFLKTHYSFPSSHAMFYVKYLTLFPYKTVMFLCCVGTISRVYFQHHRIDEVLVAIGFVVIFEIIYLYIKFFY</sequence>
<comment type="caution">
    <text evidence="2">The sequence shown here is derived from an EMBL/GenBank/DDBJ whole genome shotgun (WGS) entry which is preliminary data.</text>
</comment>
<protein>
    <recommendedName>
        <fullName evidence="4">Phosphatidic acid phosphatase type 2/haloperoxidase domain-containing protein</fullName>
    </recommendedName>
</protein>
<dbReference type="InterPro" id="IPR036938">
    <property type="entry name" value="PAP2/HPO_sf"/>
</dbReference>
<feature type="transmembrane region" description="Helical" evidence="1">
    <location>
        <begin position="91"/>
        <end position="110"/>
    </location>
</feature>
<proteinExistence type="predicted"/>
<dbReference type="SUPFAM" id="SSF48317">
    <property type="entry name" value="Acid phosphatase/Vanadium-dependent haloperoxidase"/>
    <property type="match status" value="1"/>
</dbReference>
<organism evidence="2 3">
    <name type="scientific">Ecytonucleospora hepatopenaei</name>
    <dbReference type="NCBI Taxonomy" id="646526"/>
    <lineage>
        <taxon>Eukaryota</taxon>
        <taxon>Fungi</taxon>
        <taxon>Fungi incertae sedis</taxon>
        <taxon>Microsporidia</taxon>
        <taxon>Enterocytozoonidae</taxon>
        <taxon>Ecytonucleospora</taxon>
    </lineage>
</organism>
<keyword evidence="1" id="KW-1133">Transmembrane helix</keyword>
<dbReference type="Proteomes" id="UP000192758">
    <property type="component" value="Unassembled WGS sequence"/>
</dbReference>
<dbReference type="CDD" id="cd01610">
    <property type="entry name" value="PAP2_like"/>
    <property type="match status" value="1"/>
</dbReference>
<dbReference type="VEuPathDB" id="MicrosporidiaDB:EHP00_108"/>
<dbReference type="OrthoDB" id="2189737at2759"/>
<keyword evidence="1" id="KW-0812">Transmembrane</keyword>
<reference evidence="2 3" key="1">
    <citation type="journal article" date="2017" name="Environ. Microbiol.">
        <title>Decay of the glycolytic pathway and adaptation to intranuclear parasitism within Enterocytozoonidae microsporidia.</title>
        <authorList>
            <person name="Wiredu Boakye D."/>
            <person name="Jaroenlak P."/>
            <person name="Prachumwat A."/>
            <person name="Williams T.A."/>
            <person name="Bateman K.S."/>
            <person name="Itsathitphaisarn O."/>
            <person name="Sritunyalucksana K."/>
            <person name="Paszkiewicz K.H."/>
            <person name="Moore K.A."/>
            <person name="Stentiford G.D."/>
            <person name="Williams B.A."/>
        </authorList>
    </citation>
    <scope>NUCLEOTIDE SEQUENCE [LARGE SCALE GENOMIC DNA]</scope>
    <source>
        <strain evidence="2 3">TH1</strain>
    </source>
</reference>
<gene>
    <name evidence="2" type="ORF">EHP00_108</name>
</gene>
<feature type="transmembrane region" description="Helical" evidence="1">
    <location>
        <begin position="122"/>
        <end position="139"/>
    </location>
</feature>
<dbReference type="AlphaFoldDB" id="A0A1W0E5S3"/>
<keyword evidence="3" id="KW-1185">Reference proteome</keyword>
<evidence type="ECO:0000313" key="3">
    <source>
        <dbReference type="Proteomes" id="UP000192758"/>
    </source>
</evidence>
<evidence type="ECO:0008006" key="4">
    <source>
        <dbReference type="Google" id="ProtNLM"/>
    </source>
</evidence>